<feature type="transmembrane region" description="Helical" evidence="8">
    <location>
        <begin position="290"/>
        <end position="310"/>
    </location>
</feature>
<evidence type="ECO:0000256" key="3">
    <source>
        <dbReference type="ARBA" id="ARBA00022692"/>
    </source>
</evidence>
<feature type="region of interest" description="Disordered" evidence="7">
    <location>
        <begin position="1"/>
        <end position="53"/>
    </location>
</feature>
<keyword evidence="3 8" id="KW-0812">Transmembrane</keyword>
<evidence type="ECO:0000313" key="10">
    <source>
        <dbReference type="Proteomes" id="UP001190700"/>
    </source>
</evidence>
<evidence type="ECO:0000256" key="5">
    <source>
        <dbReference type="ARBA" id="ARBA00023065"/>
    </source>
</evidence>
<sequence length="413" mass="46611">MEIEVSADTQEPSELSEPDETDGLRGIVDNISTDQTVEPRCGEDVTSDKTLGFSDTEDDLESLQLGESQTNLGHAAVRAQGKFARKRKTRLSKYTDIVRARVSTFERIGEEKSFIQNCEHLLRIEGERRTLLKKALITPLTSFSVVSSWRGTVLPHIAGSTLFWFSIVLYWGLRLALHFTEFKAGQDCQLPVSISASFCNNAPLPISQRSPCPSIQCKAGRLNKQNKQLLLEKVVALRASYATLYDLADQPVPFFYAHLIALMTYVYLPLYSYALATDDSAADTSKPHEFMGTLLIMFNGLFFVGLRVIAERMQEPFGAEIEHLSVMHYIVETEKGSRRIIGSMPPDFPSDAQEQELEADREDLGPPYEHMTTSSTRRQRRKSKFPGLMYTINSKDERPLNPPEALRKYKSVR</sequence>
<dbReference type="GO" id="GO:0016020">
    <property type="term" value="C:membrane"/>
    <property type="evidence" value="ECO:0007669"/>
    <property type="project" value="UniProtKB-SubCell"/>
</dbReference>
<evidence type="ECO:0000256" key="6">
    <source>
        <dbReference type="ARBA" id="ARBA00023136"/>
    </source>
</evidence>
<dbReference type="GO" id="GO:0005254">
    <property type="term" value="F:chloride channel activity"/>
    <property type="evidence" value="ECO:0007669"/>
    <property type="project" value="InterPro"/>
</dbReference>
<name>A0AAE0FRC7_9CHLO</name>
<accession>A0AAE0FRC7</accession>
<keyword evidence="5" id="KW-0406">Ion transport</keyword>
<keyword evidence="2" id="KW-0813">Transport</keyword>
<evidence type="ECO:0000256" key="2">
    <source>
        <dbReference type="ARBA" id="ARBA00022448"/>
    </source>
</evidence>
<dbReference type="AlphaFoldDB" id="A0AAE0FRC7"/>
<evidence type="ECO:0000313" key="9">
    <source>
        <dbReference type="EMBL" id="KAK3263751.1"/>
    </source>
</evidence>
<comment type="caution">
    <text evidence="9">The sequence shown here is derived from an EMBL/GenBank/DDBJ whole genome shotgun (WGS) entry which is preliminary data.</text>
</comment>
<protein>
    <submittedName>
        <fullName evidence="9">Uncharacterized protein</fullName>
    </submittedName>
</protein>
<proteinExistence type="predicted"/>
<feature type="transmembrane region" description="Helical" evidence="8">
    <location>
        <begin position="155"/>
        <end position="173"/>
    </location>
</feature>
<evidence type="ECO:0000256" key="4">
    <source>
        <dbReference type="ARBA" id="ARBA00022989"/>
    </source>
</evidence>
<dbReference type="Pfam" id="PF25539">
    <property type="entry name" value="Bestrophin_2"/>
    <property type="match status" value="1"/>
</dbReference>
<comment type="subcellular location">
    <subcellularLocation>
        <location evidence="1">Membrane</location>
        <topology evidence="1">Multi-pass membrane protein</topology>
    </subcellularLocation>
</comment>
<keyword evidence="10" id="KW-1185">Reference proteome</keyword>
<keyword evidence="6 8" id="KW-0472">Membrane</keyword>
<evidence type="ECO:0000256" key="7">
    <source>
        <dbReference type="SAM" id="MobiDB-lite"/>
    </source>
</evidence>
<reference evidence="9 10" key="1">
    <citation type="journal article" date="2015" name="Genome Biol. Evol.">
        <title>Comparative Genomics of a Bacterivorous Green Alga Reveals Evolutionary Causalities and Consequences of Phago-Mixotrophic Mode of Nutrition.</title>
        <authorList>
            <person name="Burns J.A."/>
            <person name="Paasch A."/>
            <person name="Narechania A."/>
            <person name="Kim E."/>
        </authorList>
    </citation>
    <scope>NUCLEOTIDE SEQUENCE [LARGE SCALE GENOMIC DNA]</scope>
    <source>
        <strain evidence="9 10">PLY_AMNH</strain>
    </source>
</reference>
<keyword evidence="4 8" id="KW-1133">Transmembrane helix</keyword>
<organism evidence="9 10">
    <name type="scientific">Cymbomonas tetramitiformis</name>
    <dbReference type="NCBI Taxonomy" id="36881"/>
    <lineage>
        <taxon>Eukaryota</taxon>
        <taxon>Viridiplantae</taxon>
        <taxon>Chlorophyta</taxon>
        <taxon>Pyramimonadophyceae</taxon>
        <taxon>Pyramimonadales</taxon>
        <taxon>Pyramimonadaceae</taxon>
        <taxon>Cymbomonas</taxon>
    </lineage>
</organism>
<dbReference type="InterPro" id="IPR044669">
    <property type="entry name" value="YneE/VCCN1/2-like"/>
</dbReference>
<evidence type="ECO:0000256" key="1">
    <source>
        <dbReference type="ARBA" id="ARBA00004141"/>
    </source>
</evidence>
<feature type="region of interest" description="Disordered" evidence="7">
    <location>
        <begin position="344"/>
        <end position="413"/>
    </location>
</feature>
<dbReference type="Proteomes" id="UP001190700">
    <property type="component" value="Unassembled WGS sequence"/>
</dbReference>
<feature type="transmembrane region" description="Helical" evidence="8">
    <location>
        <begin position="254"/>
        <end position="270"/>
    </location>
</feature>
<evidence type="ECO:0000256" key="8">
    <source>
        <dbReference type="SAM" id="Phobius"/>
    </source>
</evidence>
<dbReference type="EMBL" id="LGRX02015087">
    <property type="protein sequence ID" value="KAK3263751.1"/>
    <property type="molecule type" value="Genomic_DNA"/>
</dbReference>
<gene>
    <name evidence="9" type="ORF">CYMTET_27464</name>
</gene>